<evidence type="ECO:0000259" key="2">
    <source>
        <dbReference type="Pfam" id="PF00565"/>
    </source>
</evidence>
<sequence length="160" mass="17122">MALRLSAPAWLVSALVLAGTGGIIALAAHAATEDSGAVYWSDGDSGRLPDGTKFRLHDVDSPETGSMKQRGGAKCESERIQGYEAKEAAVDLTRDQTVRVSQSYGPDRYGRLVVDLEIGGQDVARTLIEAGTHKAWDYDGGEKKPDWCGRQARAPVPILP</sequence>
<feature type="domain" description="TNase-like" evidence="2">
    <location>
        <begin position="53"/>
        <end position="135"/>
    </location>
</feature>
<dbReference type="InterPro" id="IPR035437">
    <property type="entry name" value="SNase_OB-fold_sf"/>
</dbReference>
<name>A0A059FNX9_9PROT</name>
<dbReference type="SUPFAM" id="SSF50199">
    <property type="entry name" value="Staphylococcal nuclease"/>
    <property type="match status" value="1"/>
</dbReference>
<dbReference type="STRING" id="1280950.HJO_09014"/>
<dbReference type="OrthoDB" id="9792155at2"/>
<comment type="caution">
    <text evidence="3">The sequence shown here is derived from an EMBL/GenBank/DDBJ whole genome shotgun (WGS) entry which is preliminary data.</text>
</comment>
<dbReference type="Gene3D" id="2.40.50.90">
    <property type="match status" value="1"/>
</dbReference>
<protein>
    <submittedName>
        <fullName evidence="3">Putative nuclease</fullName>
    </submittedName>
</protein>
<keyword evidence="4" id="KW-1185">Reference proteome</keyword>
<feature type="signal peptide" evidence="1">
    <location>
        <begin position="1"/>
        <end position="30"/>
    </location>
</feature>
<evidence type="ECO:0000313" key="3">
    <source>
        <dbReference type="EMBL" id="KCZ92163.1"/>
    </source>
</evidence>
<dbReference type="RefSeq" id="WP_156945533.1">
    <property type="nucleotide sequence ID" value="NZ_ARYK01000004.1"/>
</dbReference>
<proteinExistence type="predicted"/>
<gene>
    <name evidence="3" type="ORF">HJO_09014</name>
</gene>
<evidence type="ECO:0000313" key="4">
    <source>
        <dbReference type="Proteomes" id="UP000025171"/>
    </source>
</evidence>
<organism evidence="3 4">
    <name type="scientific">Hyphomonas johnsonii MHS-2</name>
    <dbReference type="NCBI Taxonomy" id="1280950"/>
    <lineage>
        <taxon>Bacteria</taxon>
        <taxon>Pseudomonadati</taxon>
        <taxon>Pseudomonadota</taxon>
        <taxon>Alphaproteobacteria</taxon>
        <taxon>Hyphomonadales</taxon>
        <taxon>Hyphomonadaceae</taxon>
        <taxon>Hyphomonas</taxon>
    </lineage>
</organism>
<dbReference type="InterPro" id="IPR016071">
    <property type="entry name" value="Staphylococal_nuclease_OB-fold"/>
</dbReference>
<dbReference type="EMBL" id="ARYK01000004">
    <property type="protein sequence ID" value="KCZ92163.1"/>
    <property type="molecule type" value="Genomic_DNA"/>
</dbReference>
<evidence type="ECO:0000256" key="1">
    <source>
        <dbReference type="SAM" id="SignalP"/>
    </source>
</evidence>
<dbReference type="Pfam" id="PF00565">
    <property type="entry name" value="SNase"/>
    <property type="match status" value="1"/>
</dbReference>
<keyword evidence="1" id="KW-0732">Signal</keyword>
<dbReference type="eggNOG" id="COG1525">
    <property type="taxonomic scope" value="Bacteria"/>
</dbReference>
<feature type="chain" id="PRO_5001578245" evidence="1">
    <location>
        <begin position="31"/>
        <end position="160"/>
    </location>
</feature>
<dbReference type="PATRIC" id="fig|1280950.3.peg.1806"/>
<reference evidence="3 4" key="1">
    <citation type="journal article" date="2014" name="Antonie Van Leeuwenhoek">
        <title>Hyphomonas beringensis sp. nov. and Hyphomonas chukchiensis sp. nov., isolated from surface seawater of the Bering Sea and Chukchi Sea.</title>
        <authorList>
            <person name="Li C."/>
            <person name="Lai Q."/>
            <person name="Li G."/>
            <person name="Dong C."/>
            <person name="Wang J."/>
            <person name="Liao Y."/>
            <person name="Shao Z."/>
        </authorList>
    </citation>
    <scope>NUCLEOTIDE SEQUENCE [LARGE SCALE GENOMIC DNA]</scope>
    <source>
        <strain evidence="3 4">MHS-2</strain>
    </source>
</reference>
<accession>A0A059FNX9</accession>
<dbReference type="Proteomes" id="UP000025171">
    <property type="component" value="Unassembled WGS sequence"/>
</dbReference>
<dbReference type="AlphaFoldDB" id="A0A059FNX9"/>